<protein>
    <submittedName>
        <fullName evidence="1">Uncharacterized protein</fullName>
    </submittedName>
</protein>
<reference evidence="1" key="1">
    <citation type="journal article" date="2021" name="PeerJ">
        <title>Extensive microbial diversity within the chicken gut microbiome revealed by metagenomics and culture.</title>
        <authorList>
            <person name="Gilroy R."/>
            <person name="Ravi A."/>
            <person name="Getino M."/>
            <person name="Pursley I."/>
            <person name="Horton D.L."/>
            <person name="Alikhan N.F."/>
            <person name="Baker D."/>
            <person name="Gharbi K."/>
            <person name="Hall N."/>
            <person name="Watson M."/>
            <person name="Adriaenssens E.M."/>
            <person name="Foster-Nyarko E."/>
            <person name="Jarju S."/>
            <person name="Secka A."/>
            <person name="Antonio M."/>
            <person name="Oren A."/>
            <person name="Chaudhuri R.R."/>
            <person name="La Ragione R."/>
            <person name="Hildebrand F."/>
            <person name="Pallen M.J."/>
        </authorList>
    </citation>
    <scope>NUCLEOTIDE SEQUENCE</scope>
    <source>
        <strain evidence="1">ChiGjej6B6-11269</strain>
    </source>
</reference>
<name>A0A9D2UW89_9ACTN</name>
<dbReference type="Proteomes" id="UP000786989">
    <property type="component" value="Unassembled WGS sequence"/>
</dbReference>
<accession>A0A9D2UW89</accession>
<dbReference type="EMBL" id="DYWI01000066">
    <property type="protein sequence ID" value="HJF65274.1"/>
    <property type="molecule type" value="Genomic_DNA"/>
</dbReference>
<sequence length="55" mass="5463">MKDFLLGFMPVGLMLAGGAALAAWLTCGAPFASAAIGAAMAGFGLGWESNVGEED</sequence>
<organism evidence="1 2">
    <name type="scientific">Slackia equolifaciens</name>
    <dbReference type="NCBI Taxonomy" id="498718"/>
    <lineage>
        <taxon>Bacteria</taxon>
        <taxon>Bacillati</taxon>
        <taxon>Actinomycetota</taxon>
        <taxon>Coriobacteriia</taxon>
        <taxon>Eggerthellales</taxon>
        <taxon>Eggerthellaceae</taxon>
        <taxon>Slackia</taxon>
    </lineage>
</organism>
<gene>
    <name evidence="1" type="ORF">K8U77_04050</name>
</gene>
<reference evidence="1" key="2">
    <citation type="submission" date="2021-09" db="EMBL/GenBank/DDBJ databases">
        <authorList>
            <person name="Gilroy R."/>
        </authorList>
    </citation>
    <scope>NUCLEOTIDE SEQUENCE</scope>
    <source>
        <strain evidence="1">ChiGjej6B6-11269</strain>
    </source>
</reference>
<comment type="caution">
    <text evidence="1">The sequence shown here is derived from an EMBL/GenBank/DDBJ whole genome shotgun (WGS) entry which is preliminary data.</text>
</comment>
<proteinExistence type="predicted"/>
<dbReference type="AlphaFoldDB" id="A0A9D2UW89"/>
<evidence type="ECO:0000313" key="2">
    <source>
        <dbReference type="Proteomes" id="UP000786989"/>
    </source>
</evidence>
<evidence type="ECO:0000313" key="1">
    <source>
        <dbReference type="EMBL" id="HJF65274.1"/>
    </source>
</evidence>